<dbReference type="PANTHER" id="PTHR11654">
    <property type="entry name" value="OLIGOPEPTIDE TRANSPORTER-RELATED"/>
    <property type="match status" value="1"/>
</dbReference>
<organism evidence="2 3">
    <name type="scientific">Papaver atlanticum</name>
    <dbReference type="NCBI Taxonomy" id="357466"/>
    <lineage>
        <taxon>Eukaryota</taxon>
        <taxon>Viridiplantae</taxon>
        <taxon>Streptophyta</taxon>
        <taxon>Embryophyta</taxon>
        <taxon>Tracheophyta</taxon>
        <taxon>Spermatophyta</taxon>
        <taxon>Magnoliopsida</taxon>
        <taxon>Ranunculales</taxon>
        <taxon>Papaveraceae</taxon>
        <taxon>Papaveroideae</taxon>
        <taxon>Papaver</taxon>
    </lineage>
</organism>
<dbReference type="Gene3D" id="1.20.1250.20">
    <property type="entry name" value="MFS general substrate transporter like domains"/>
    <property type="match status" value="1"/>
</dbReference>
<sequence length="87" mass="9914">EFFYEQVPHDLRSVGRSLYSAIFGIGDLFSVFIIFVIQKVTSAGGQQGWLANNMNQGHLDYFYWFLAGLNVIELAAFLCFAKSYAYK</sequence>
<feature type="transmembrane region" description="Helical" evidence="1">
    <location>
        <begin position="61"/>
        <end position="81"/>
    </location>
</feature>
<dbReference type="EMBL" id="JAJJMB010012308">
    <property type="protein sequence ID" value="KAI3878424.1"/>
    <property type="molecule type" value="Genomic_DNA"/>
</dbReference>
<protein>
    <recommendedName>
        <fullName evidence="4">Peptide transporter</fullName>
    </recommendedName>
</protein>
<reference evidence="2" key="1">
    <citation type="submission" date="2022-04" db="EMBL/GenBank/DDBJ databases">
        <title>A functionally conserved STORR gene fusion in Papaver species that diverged 16.8 million years ago.</title>
        <authorList>
            <person name="Catania T."/>
        </authorList>
    </citation>
    <scope>NUCLEOTIDE SEQUENCE</scope>
    <source>
        <strain evidence="2">S-188037</strain>
    </source>
</reference>
<evidence type="ECO:0000256" key="1">
    <source>
        <dbReference type="SAM" id="Phobius"/>
    </source>
</evidence>
<name>A0AAD4SAP5_9MAGN</name>
<feature type="non-terminal residue" evidence="2">
    <location>
        <position position="1"/>
    </location>
</feature>
<comment type="caution">
    <text evidence="2">The sequence shown here is derived from an EMBL/GenBank/DDBJ whole genome shotgun (WGS) entry which is preliminary data.</text>
</comment>
<proteinExistence type="predicted"/>
<keyword evidence="3" id="KW-1185">Reference proteome</keyword>
<dbReference type="InterPro" id="IPR036259">
    <property type="entry name" value="MFS_trans_sf"/>
</dbReference>
<keyword evidence="1" id="KW-1133">Transmembrane helix</keyword>
<feature type="transmembrane region" description="Helical" evidence="1">
    <location>
        <begin position="18"/>
        <end position="41"/>
    </location>
</feature>
<dbReference type="Proteomes" id="UP001202328">
    <property type="component" value="Unassembled WGS sequence"/>
</dbReference>
<evidence type="ECO:0000313" key="3">
    <source>
        <dbReference type="Proteomes" id="UP001202328"/>
    </source>
</evidence>
<gene>
    <name evidence="2" type="ORF">MKW98_001839</name>
</gene>
<keyword evidence="1" id="KW-0812">Transmembrane</keyword>
<evidence type="ECO:0000313" key="2">
    <source>
        <dbReference type="EMBL" id="KAI3878424.1"/>
    </source>
</evidence>
<keyword evidence="1" id="KW-0472">Membrane</keyword>
<evidence type="ECO:0008006" key="4">
    <source>
        <dbReference type="Google" id="ProtNLM"/>
    </source>
</evidence>
<dbReference type="AlphaFoldDB" id="A0AAD4SAP5"/>
<accession>A0AAD4SAP5</accession>